<protein>
    <submittedName>
        <fullName evidence="1">OLC1v1004858C1</fullName>
    </submittedName>
</protein>
<proteinExistence type="predicted"/>
<reference evidence="1" key="1">
    <citation type="submission" date="2023-03" db="EMBL/GenBank/DDBJ databases">
        <authorList>
            <person name="Julca I."/>
        </authorList>
    </citation>
    <scope>NUCLEOTIDE SEQUENCE</scope>
</reference>
<dbReference type="EMBL" id="OX459122">
    <property type="protein sequence ID" value="CAI9105841.1"/>
    <property type="molecule type" value="Genomic_DNA"/>
</dbReference>
<sequence length="92" mass="10624">MSWLRVGMKMKGLWQKMNMWRMRRWSKKGAAAVMHIELDTPIYQQAPSFEQKESVHNVSQLQSRKLPPPPEFHNFGLPCVDVVLALGLGHIP</sequence>
<evidence type="ECO:0000313" key="1">
    <source>
        <dbReference type="EMBL" id="CAI9105841.1"/>
    </source>
</evidence>
<accession>A0AAV1DEJ8</accession>
<feature type="non-terminal residue" evidence="1">
    <location>
        <position position="92"/>
    </location>
</feature>
<keyword evidence="2" id="KW-1185">Reference proteome</keyword>
<dbReference type="Proteomes" id="UP001161247">
    <property type="component" value="Chromosome 5"/>
</dbReference>
<name>A0AAV1DEJ8_OLDCO</name>
<gene>
    <name evidence="1" type="ORF">OLC1_LOCUS14449</name>
</gene>
<organism evidence="1 2">
    <name type="scientific">Oldenlandia corymbosa var. corymbosa</name>
    <dbReference type="NCBI Taxonomy" id="529605"/>
    <lineage>
        <taxon>Eukaryota</taxon>
        <taxon>Viridiplantae</taxon>
        <taxon>Streptophyta</taxon>
        <taxon>Embryophyta</taxon>
        <taxon>Tracheophyta</taxon>
        <taxon>Spermatophyta</taxon>
        <taxon>Magnoliopsida</taxon>
        <taxon>eudicotyledons</taxon>
        <taxon>Gunneridae</taxon>
        <taxon>Pentapetalae</taxon>
        <taxon>asterids</taxon>
        <taxon>lamiids</taxon>
        <taxon>Gentianales</taxon>
        <taxon>Rubiaceae</taxon>
        <taxon>Rubioideae</taxon>
        <taxon>Spermacoceae</taxon>
        <taxon>Hedyotis-Oldenlandia complex</taxon>
        <taxon>Oldenlandia</taxon>
    </lineage>
</organism>
<dbReference type="AlphaFoldDB" id="A0AAV1DEJ8"/>
<evidence type="ECO:0000313" key="2">
    <source>
        <dbReference type="Proteomes" id="UP001161247"/>
    </source>
</evidence>